<dbReference type="EMBL" id="KZ678144">
    <property type="protein sequence ID" value="PSN61578.1"/>
    <property type="molecule type" value="Genomic_DNA"/>
</dbReference>
<dbReference type="Proteomes" id="UP000240883">
    <property type="component" value="Unassembled WGS sequence"/>
</dbReference>
<evidence type="ECO:0000256" key="4">
    <source>
        <dbReference type="ARBA" id="ARBA00023242"/>
    </source>
</evidence>
<dbReference type="GO" id="GO:0008270">
    <property type="term" value="F:zinc ion binding"/>
    <property type="evidence" value="ECO:0007669"/>
    <property type="project" value="InterPro"/>
</dbReference>
<reference evidence="6 7" key="1">
    <citation type="journal article" date="2018" name="Front. Microbiol.">
        <title>Genome-Wide Analysis of Corynespora cassiicola Leaf Fall Disease Putative Effectors.</title>
        <authorList>
            <person name="Lopez D."/>
            <person name="Ribeiro S."/>
            <person name="Label P."/>
            <person name="Fumanal B."/>
            <person name="Venisse J.S."/>
            <person name="Kohler A."/>
            <person name="de Oliveira R.R."/>
            <person name="Labutti K."/>
            <person name="Lipzen A."/>
            <person name="Lail K."/>
            <person name="Bauer D."/>
            <person name="Ohm R.A."/>
            <person name="Barry K.W."/>
            <person name="Spatafora J."/>
            <person name="Grigoriev I.V."/>
            <person name="Martin F.M."/>
            <person name="Pujade-Renaud V."/>
        </authorList>
    </citation>
    <scope>NUCLEOTIDE SEQUENCE [LARGE SCALE GENOMIC DNA]</scope>
    <source>
        <strain evidence="6 7">Philippines</strain>
    </source>
</reference>
<keyword evidence="4" id="KW-0539">Nucleus</keyword>
<evidence type="ECO:0000256" key="1">
    <source>
        <dbReference type="ARBA" id="ARBA00023015"/>
    </source>
</evidence>
<dbReference type="PRINTS" id="PR00755">
    <property type="entry name" value="AFLATOXINBRP"/>
</dbReference>
<evidence type="ECO:0000256" key="3">
    <source>
        <dbReference type="ARBA" id="ARBA00023163"/>
    </source>
</evidence>
<keyword evidence="7" id="KW-1185">Reference proteome</keyword>
<evidence type="ECO:0000256" key="2">
    <source>
        <dbReference type="ARBA" id="ARBA00023125"/>
    </source>
</evidence>
<gene>
    <name evidence="6" type="ORF">BS50DRAFT_504391</name>
</gene>
<keyword evidence="1" id="KW-0805">Transcription regulation</keyword>
<dbReference type="GO" id="GO:0003677">
    <property type="term" value="F:DNA binding"/>
    <property type="evidence" value="ECO:0007669"/>
    <property type="project" value="UniProtKB-KW"/>
</dbReference>
<organism evidence="6 7">
    <name type="scientific">Corynespora cassiicola Philippines</name>
    <dbReference type="NCBI Taxonomy" id="1448308"/>
    <lineage>
        <taxon>Eukaryota</taxon>
        <taxon>Fungi</taxon>
        <taxon>Dikarya</taxon>
        <taxon>Ascomycota</taxon>
        <taxon>Pezizomycotina</taxon>
        <taxon>Dothideomycetes</taxon>
        <taxon>Pleosporomycetidae</taxon>
        <taxon>Pleosporales</taxon>
        <taxon>Corynesporascaceae</taxon>
        <taxon>Corynespora</taxon>
    </lineage>
</organism>
<dbReference type="SUPFAM" id="SSF57701">
    <property type="entry name" value="Zn2/Cys6 DNA-binding domain"/>
    <property type="match status" value="1"/>
</dbReference>
<evidence type="ECO:0000259" key="5">
    <source>
        <dbReference type="PROSITE" id="PS50048"/>
    </source>
</evidence>
<feature type="domain" description="Zn(2)-C6 fungal-type" evidence="5">
    <location>
        <begin position="18"/>
        <end position="48"/>
    </location>
</feature>
<dbReference type="CDD" id="cd00067">
    <property type="entry name" value="GAL4"/>
    <property type="match status" value="1"/>
</dbReference>
<evidence type="ECO:0000313" key="6">
    <source>
        <dbReference type="EMBL" id="PSN61578.1"/>
    </source>
</evidence>
<dbReference type="InterPro" id="IPR050675">
    <property type="entry name" value="OAF3"/>
</dbReference>
<keyword evidence="3" id="KW-0804">Transcription</keyword>
<dbReference type="PANTHER" id="PTHR31069">
    <property type="entry name" value="OLEATE-ACTIVATED TRANSCRIPTION FACTOR 1-RELATED"/>
    <property type="match status" value="1"/>
</dbReference>
<dbReference type="Pfam" id="PF00172">
    <property type="entry name" value="Zn_clus"/>
    <property type="match status" value="1"/>
</dbReference>
<protein>
    <recommendedName>
        <fullName evidence="5">Zn(2)-C6 fungal-type domain-containing protein</fullName>
    </recommendedName>
</protein>
<dbReference type="Gene3D" id="4.10.240.10">
    <property type="entry name" value="Zn(2)-C6 fungal-type DNA-binding domain"/>
    <property type="match status" value="1"/>
</dbReference>
<dbReference type="SMART" id="SM00066">
    <property type="entry name" value="GAL4"/>
    <property type="match status" value="1"/>
</dbReference>
<dbReference type="GO" id="GO:0000981">
    <property type="term" value="F:DNA-binding transcription factor activity, RNA polymerase II-specific"/>
    <property type="evidence" value="ECO:0007669"/>
    <property type="project" value="InterPro"/>
</dbReference>
<dbReference type="InterPro" id="IPR036864">
    <property type="entry name" value="Zn2-C6_fun-type_DNA-bd_sf"/>
</dbReference>
<feature type="non-terminal residue" evidence="6">
    <location>
        <position position="58"/>
    </location>
</feature>
<accession>A0A2T2N960</accession>
<sequence length="58" mass="6645">MSSQRNGQLPRAPKVRQSCDTCQASKIRCGQERPSCRRCVKYNIDCVYSVSRRAGRPR</sequence>
<dbReference type="InterPro" id="IPR001138">
    <property type="entry name" value="Zn2Cys6_DnaBD"/>
</dbReference>
<dbReference type="AlphaFoldDB" id="A0A2T2N960"/>
<evidence type="ECO:0000313" key="7">
    <source>
        <dbReference type="Proteomes" id="UP000240883"/>
    </source>
</evidence>
<proteinExistence type="predicted"/>
<dbReference type="PANTHER" id="PTHR31069:SF26">
    <property type="entry name" value="ZN(2)-C6 FUNGAL-TYPE DOMAIN-CONTAINING PROTEIN"/>
    <property type="match status" value="1"/>
</dbReference>
<dbReference type="PROSITE" id="PS50048">
    <property type="entry name" value="ZN2_CY6_FUNGAL_2"/>
    <property type="match status" value="1"/>
</dbReference>
<dbReference type="OrthoDB" id="5069333at2759"/>
<keyword evidence="2" id="KW-0238">DNA-binding</keyword>
<name>A0A2T2N960_CORCC</name>